<proteinExistence type="predicted"/>
<dbReference type="Proteomes" id="UP000613113">
    <property type="component" value="Unassembled WGS sequence"/>
</dbReference>
<sequence>MDIFKTKYLVKLDESETCGKTPLFAPDSLLQQAAMRFASQAAGTGSTLKQKYTPPSILKQPLDILMSGYF</sequence>
<evidence type="ECO:0000313" key="2">
    <source>
        <dbReference type="Proteomes" id="UP000613113"/>
    </source>
</evidence>
<keyword evidence="2" id="KW-1185">Reference proteome</keyword>
<protein>
    <submittedName>
        <fullName evidence="1">Uncharacterized protein</fullName>
    </submittedName>
</protein>
<accession>A0ABR6YRE0</accession>
<dbReference type="EMBL" id="JACOGC010000006">
    <property type="protein sequence ID" value="MBC3886359.1"/>
    <property type="molecule type" value="Genomic_DNA"/>
</dbReference>
<dbReference type="RefSeq" id="WP_186863914.1">
    <property type="nucleotide sequence ID" value="NZ_JACOGC010000006.1"/>
</dbReference>
<comment type="caution">
    <text evidence="1">The sequence shown here is derived from an EMBL/GenBank/DDBJ whole genome shotgun (WGS) entry which is preliminary data.</text>
</comment>
<gene>
    <name evidence="1" type="ORF">H8K27_14595</name>
</gene>
<organism evidence="1 2">
    <name type="scientific">Undibacterium griseum</name>
    <dbReference type="NCBI Taxonomy" id="2762295"/>
    <lineage>
        <taxon>Bacteria</taxon>
        <taxon>Pseudomonadati</taxon>
        <taxon>Pseudomonadota</taxon>
        <taxon>Betaproteobacteria</taxon>
        <taxon>Burkholderiales</taxon>
        <taxon>Oxalobacteraceae</taxon>
        <taxon>Undibacterium</taxon>
    </lineage>
</organism>
<reference evidence="1 2" key="1">
    <citation type="submission" date="2020-08" db="EMBL/GenBank/DDBJ databases">
        <title>Novel species isolated from subtropical streams in China.</title>
        <authorList>
            <person name="Lu H."/>
        </authorList>
    </citation>
    <scope>NUCLEOTIDE SEQUENCE [LARGE SCALE GENOMIC DNA]</scope>
    <source>
        <strain evidence="1 2">FT31W</strain>
    </source>
</reference>
<name>A0ABR6YRE0_9BURK</name>
<evidence type="ECO:0000313" key="1">
    <source>
        <dbReference type="EMBL" id="MBC3886359.1"/>
    </source>
</evidence>